<accession>A0A200QHQ2</accession>
<dbReference type="InParanoid" id="A0A200QHQ2"/>
<proteinExistence type="inferred from homology"/>
<evidence type="ECO:0000313" key="5">
    <source>
        <dbReference type="Proteomes" id="UP000195402"/>
    </source>
</evidence>
<dbReference type="GO" id="GO:0006353">
    <property type="term" value="P:DNA-templated transcription termination"/>
    <property type="evidence" value="ECO:0007669"/>
    <property type="project" value="UniProtKB-KW"/>
</dbReference>
<evidence type="ECO:0000256" key="1">
    <source>
        <dbReference type="ARBA" id="ARBA00007692"/>
    </source>
</evidence>
<dbReference type="FunCoup" id="A0A200QHQ2">
    <property type="interactions" value="340"/>
</dbReference>
<reference evidence="4 5" key="1">
    <citation type="journal article" date="2017" name="Mol. Plant">
        <title>The Genome of Medicinal Plant Macleaya cordata Provides New Insights into Benzylisoquinoline Alkaloids Metabolism.</title>
        <authorList>
            <person name="Liu X."/>
            <person name="Liu Y."/>
            <person name="Huang P."/>
            <person name="Ma Y."/>
            <person name="Qing Z."/>
            <person name="Tang Q."/>
            <person name="Cao H."/>
            <person name="Cheng P."/>
            <person name="Zheng Y."/>
            <person name="Yuan Z."/>
            <person name="Zhou Y."/>
            <person name="Liu J."/>
            <person name="Tang Z."/>
            <person name="Zhuo Y."/>
            <person name="Zhang Y."/>
            <person name="Yu L."/>
            <person name="Huang J."/>
            <person name="Yang P."/>
            <person name="Peng Q."/>
            <person name="Zhang J."/>
            <person name="Jiang W."/>
            <person name="Zhang Z."/>
            <person name="Lin K."/>
            <person name="Ro D.K."/>
            <person name="Chen X."/>
            <person name="Xiong X."/>
            <person name="Shang Y."/>
            <person name="Huang S."/>
            <person name="Zeng J."/>
        </authorList>
    </citation>
    <scope>NUCLEOTIDE SEQUENCE [LARGE SCALE GENOMIC DNA]</scope>
    <source>
        <strain evidence="5">cv. BLH2017</strain>
        <tissue evidence="4">Root</tissue>
    </source>
</reference>
<comment type="similarity">
    <text evidence="1">Belongs to the mTERF family.</text>
</comment>
<dbReference type="AlphaFoldDB" id="A0A200QHQ2"/>
<dbReference type="PANTHER" id="PTHR13068:SF166">
    <property type="entry name" value="TRANSCRIPTION TERMINATION FACTOR MTERF15, MITOCHONDRIAL-LIKE"/>
    <property type="match status" value="1"/>
</dbReference>
<keyword evidence="2" id="KW-0805">Transcription regulation</keyword>
<evidence type="ECO:0000256" key="2">
    <source>
        <dbReference type="ARBA" id="ARBA00022472"/>
    </source>
</evidence>
<name>A0A200QHQ2_MACCD</name>
<protein>
    <submittedName>
        <fullName evidence="4">Mitochodrial transcription termination factor-related</fullName>
    </submittedName>
</protein>
<dbReference type="OMA" id="NDMGWPS"/>
<evidence type="ECO:0000256" key="3">
    <source>
        <dbReference type="ARBA" id="ARBA00022946"/>
    </source>
</evidence>
<dbReference type="OrthoDB" id="637682at2759"/>
<keyword evidence="2" id="KW-0806">Transcription termination</keyword>
<dbReference type="InterPro" id="IPR003690">
    <property type="entry name" value="MTERF"/>
</dbReference>
<sequence>MLSSLRNRVFQTGNINGDHSTTLLLCSLLLQKNQNPSPLLIRSISSISSINHTSSSSSSSSSSASASSFVVSYLMNSCGLSEDKALSASKKVHFKITSRPDSVLAFLENNGFTKPYISKIITNRPRVLLSNPYKTLKPKVEFFNSIGLSGLDLVKILSKDPDLLKRSLENQLIPTFAFLKTIVHTDENVIVLVKCLSRILKHDPATVLVPNIRFLRDQGVPESNISMLLKIKPSSLLLNAGRFKEIVEEIKGMGFDPLLRQFTRAIHGMTSMSNSTWESKLDVYKRWGWSEDEIQTAFRKQPFCMVASEKKIMAIMDFLVNQMGYNTSLMVKCPEVLLLSLEKRIIPRCLVIEILVSKGLIKKEILITTILRMVEKSFLKKYVIKYEQEVPELLKTYQGQLGMLSRTTDSSDGVGGMNML</sequence>
<evidence type="ECO:0000313" key="4">
    <source>
        <dbReference type="EMBL" id="OVA10040.1"/>
    </source>
</evidence>
<dbReference type="EMBL" id="MVGT01002043">
    <property type="protein sequence ID" value="OVA10040.1"/>
    <property type="molecule type" value="Genomic_DNA"/>
</dbReference>
<dbReference type="Proteomes" id="UP000195402">
    <property type="component" value="Unassembled WGS sequence"/>
</dbReference>
<organism evidence="4 5">
    <name type="scientific">Macleaya cordata</name>
    <name type="common">Five-seeded plume-poppy</name>
    <name type="synonym">Bocconia cordata</name>
    <dbReference type="NCBI Taxonomy" id="56857"/>
    <lineage>
        <taxon>Eukaryota</taxon>
        <taxon>Viridiplantae</taxon>
        <taxon>Streptophyta</taxon>
        <taxon>Embryophyta</taxon>
        <taxon>Tracheophyta</taxon>
        <taxon>Spermatophyta</taxon>
        <taxon>Magnoliopsida</taxon>
        <taxon>Ranunculales</taxon>
        <taxon>Papaveraceae</taxon>
        <taxon>Papaveroideae</taxon>
        <taxon>Macleaya</taxon>
    </lineage>
</organism>
<dbReference type="GO" id="GO:0003676">
    <property type="term" value="F:nucleic acid binding"/>
    <property type="evidence" value="ECO:0007669"/>
    <property type="project" value="InterPro"/>
</dbReference>
<dbReference type="FunFam" id="1.25.70.10:FF:000001">
    <property type="entry name" value="Mitochondrial transcription termination factor-like"/>
    <property type="match status" value="1"/>
</dbReference>
<keyword evidence="2" id="KW-0804">Transcription</keyword>
<keyword evidence="3" id="KW-0809">Transit peptide</keyword>
<dbReference type="PANTHER" id="PTHR13068">
    <property type="entry name" value="CGI-12 PROTEIN-RELATED"/>
    <property type="match status" value="1"/>
</dbReference>
<comment type="caution">
    <text evidence="4">The sequence shown here is derived from an EMBL/GenBank/DDBJ whole genome shotgun (WGS) entry which is preliminary data.</text>
</comment>
<dbReference type="Pfam" id="PF02536">
    <property type="entry name" value="mTERF"/>
    <property type="match status" value="2"/>
</dbReference>
<dbReference type="Gene3D" id="1.25.70.10">
    <property type="entry name" value="Transcription termination factor 3, mitochondrial"/>
    <property type="match status" value="1"/>
</dbReference>
<dbReference type="InterPro" id="IPR038538">
    <property type="entry name" value="MTERF_sf"/>
</dbReference>
<gene>
    <name evidence="4" type="ORF">BVC80_1751g215</name>
</gene>
<keyword evidence="5" id="KW-1185">Reference proteome</keyword>
<dbReference type="SMART" id="SM00733">
    <property type="entry name" value="Mterf"/>
    <property type="match status" value="6"/>
</dbReference>